<dbReference type="Gene3D" id="1.10.3090.10">
    <property type="entry name" value="cca-adding enzyme, domain 2"/>
    <property type="match status" value="1"/>
</dbReference>
<dbReference type="CDD" id="cd05398">
    <property type="entry name" value="NT_ClassII-CCAase"/>
    <property type="match status" value="1"/>
</dbReference>
<dbReference type="Proteomes" id="UP000502533">
    <property type="component" value="Chromosome"/>
</dbReference>
<dbReference type="InterPro" id="IPR002646">
    <property type="entry name" value="PolA_pol_head_dom"/>
</dbReference>
<dbReference type="InterPro" id="IPR050264">
    <property type="entry name" value="Bact_CCA-adding_enz_type3_sf"/>
</dbReference>
<dbReference type="SUPFAM" id="SSF81301">
    <property type="entry name" value="Nucleotidyltransferase"/>
    <property type="match status" value="1"/>
</dbReference>
<dbReference type="SUPFAM" id="SSF81891">
    <property type="entry name" value="Poly A polymerase C-terminal region-like"/>
    <property type="match status" value="1"/>
</dbReference>
<accession>A0A181CCB2</accession>
<dbReference type="InterPro" id="IPR043519">
    <property type="entry name" value="NT_sf"/>
</dbReference>
<keyword evidence="6" id="KW-0547">Nucleotide-binding</keyword>
<evidence type="ECO:0000256" key="7">
    <source>
        <dbReference type="ARBA" id="ARBA00022842"/>
    </source>
</evidence>
<dbReference type="GeneID" id="85022682"/>
<sequence length="413" mass="44168">MPLNTPLECLKRDMPGVMAPLARLWVILPDARLVGGAVRDLLCGRGVADIDLATPHAPDVVTARLKDAGIKVVPTGLAHGTVTAVLDGRPFEITTLRRDEETDGRHATVAWTHDWREDAARRDFTINAMSCDSAGVVHDYFGGRADLAAGRVRFVGEARTRIVEDALRILRFFRFQARYGQSTPDAEAMAAITALAGLIDRLSVERIWSELRRILAGPHVIVTLEQMAGCGVLAHVLPPPWNIGLLARLIACGAPEDAVLRLAAMLEGDVQAVARHLRLSRADGAALAQARATPVPRPGMDKADIARLLADHGLRDLLWRAWLGQAAAVGAPDPAWDALRGVLVATAKPVFPLTGRDLLAAGCVPGAAMGQVLAQVRRWWLENGCTPTHAACQAHMRAVLGGPGPDGPRPDGT</sequence>
<keyword evidence="4" id="KW-0548">Nucleotidyltransferase</keyword>
<keyword evidence="3" id="KW-0819">tRNA processing</keyword>
<dbReference type="KEGG" id="kre:GWK63_10975"/>
<evidence type="ECO:0000256" key="8">
    <source>
        <dbReference type="RuleBase" id="RU003953"/>
    </source>
</evidence>
<evidence type="ECO:0000256" key="2">
    <source>
        <dbReference type="ARBA" id="ARBA00022679"/>
    </source>
</evidence>
<evidence type="ECO:0000256" key="1">
    <source>
        <dbReference type="ARBA" id="ARBA00001946"/>
    </source>
</evidence>
<evidence type="ECO:0000256" key="6">
    <source>
        <dbReference type="ARBA" id="ARBA00022741"/>
    </source>
</evidence>
<organism evidence="9 10">
    <name type="scientific">Komagataeibacter rhaeticus</name>
    <dbReference type="NCBI Taxonomy" id="215221"/>
    <lineage>
        <taxon>Bacteria</taxon>
        <taxon>Pseudomonadati</taxon>
        <taxon>Pseudomonadota</taxon>
        <taxon>Alphaproteobacteria</taxon>
        <taxon>Acetobacterales</taxon>
        <taxon>Acetobacteraceae</taxon>
        <taxon>Komagataeibacter</taxon>
    </lineage>
</organism>
<dbReference type="PANTHER" id="PTHR46173">
    <property type="entry name" value="CCA TRNA NUCLEOTIDYLTRANSFERASE 1, MITOCHONDRIAL"/>
    <property type="match status" value="1"/>
</dbReference>
<dbReference type="GO" id="GO:0008033">
    <property type="term" value="P:tRNA processing"/>
    <property type="evidence" value="ECO:0007669"/>
    <property type="project" value="UniProtKB-KW"/>
</dbReference>
<keyword evidence="7" id="KW-0460">Magnesium</keyword>
<gene>
    <name evidence="9" type="ORF">GWK63_10975</name>
</gene>
<dbReference type="Gene3D" id="3.30.460.10">
    <property type="entry name" value="Beta Polymerase, domain 2"/>
    <property type="match status" value="1"/>
</dbReference>
<dbReference type="GO" id="GO:0046872">
    <property type="term" value="F:metal ion binding"/>
    <property type="evidence" value="ECO:0007669"/>
    <property type="project" value="UniProtKB-KW"/>
</dbReference>
<name>A0A181CCB2_9PROT</name>
<keyword evidence="5" id="KW-0479">Metal-binding</keyword>
<keyword evidence="8" id="KW-0694">RNA-binding</keyword>
<comment type="similarity">
    <text evidence="8">Belongs to the tRNA nucleotidyltransferase/poly(A) polymerase family.</text>
</comment>
<dbReference type="Pfam" id="PF12627">
    <property type="entry name" value="PolyA_pol_RNAbd"/>
    <property type="match status" value="1"/>
</dbReference>
<evidence type="ECO:0000313" key="10">
    <source>
        <dbReference type="Proteomes" id="UP000502533"/>
    </source>
</evidence>
<protein>
    <submittedName>
        <fullName evidence="9">CCA tRNA nucleotidyltransferase</fullName>
    </submittedName>
</protein>
<evidence type="ECO:0000256" key="4">
    <source>
        <dbReference type="ARBA" id="ARBA00022695"/>
    </source>
</evidence>
<dbReference type="EMBL" id="CP050139">
    <property type="protein sequence ID" value="QIP35924.1"/>
    <property type="molecule type" value="Genomic_DNA"/>
</dbReference>
<reference evidence="9 10" key="1">
    <citation type="submission" date="2020-03" db="EMBL/GenBank/DDBJ databases">
        <title>Isolation of cellulose-producing strains, genome characterization and application of the synthesized cellulose films as an economical and sustainable material for piezoelectric sensor construction.</title>
        <authorList>
            <person name="Mangayil R.K."/>
        </authorList>
    </citation>
    <scope>NUCLEOTIDE SEQUENCE [LARGE SCALE GENOMIC DNA]</scope>
    <source>
        <strain evidence="9 10">ENS 9a1a</strain>
    </source>
</reference>
<keyword evidence="10" id="KW-1185">Reference proteome</keyword>
<evidence type="ECO:0000313" key="9">
    <source>
        <dbReference type="EMBL" id="QIP35924.1"/>
    </source>
</evidence>
<dbReference type="GO" id="GO:0000049">
    <property type="term" value="F:tRNA binding"/>
    <property type="evidence" value="ECO:0007669"/>
    <property type="project" value="TreeGrafter"/>
</dbReference>
<dbReference type="RefSeq" id="WP_039999649.1">
    <property type="nucleotide sequence ID" value="NZ_CALMTF010000079.1"/>
</dbReference>
<evidence type="ECO:0000256" key="3">
    <source>
        <dbReference type="ARBA" id="ARBA00022694"/>
    </source>
</evidence>
<proteinExistence type="inferred from homology"/>
<keyword evidence="2 8" id="KW-0808">Transferase</keyword>
<dbReference type="InterPro" id="IPR032828">
    <property type="entry name" value="PolyA_RNA-bd"/>
</dbReference>
<dbReference type="PANTHER" id="PTHR46173:SF1">
    <property type="entry name" value="CCA TRNA NUCLEOTIDYLTRANSFERASE 1, MITOCHONDRIAL"/>
    <property type="match status" value="1"/>
</dbReference>
<dbReference type="AlphaFoldDB" id="A0A181CCB2"/>
<dbReference type="GO" id="GO:0000166">
    <property type="term" value="F:nucleotide binding"/>
    <property type="evidence" value="ECO:0007669"/>
    <property type="project" value="UniProtKB-KW"/>
</dbReference>
<comment type="cofactor">
    <cofactor evidence="1">
        <name>Mg(2+)</name>
        <dbReference type="ChEBI" id="CHEBI:18420"/>
    </cofactor>
</comment>
<evidence type="ECO:0000256" key="5">
    <source>
        <dbReference type="ARBA" id="ARBA00022723"/>
    </source>
</evidence>
<dbReference type="GO" id="GO:0016779">
    <property type="term" value="F:nucleotidyltransferase activity"/>
    <property type="evidence" value="ECO:0007669"/>
    <property type="project" value="UniProtKB-KW"/>
</dbReference>
<dbReference type="Pfam" id="PF01743">
    <property type="entry name" value="PolyA_pol"/>
    <property type="match status" value="1"/>
</dbReference>